<evidence type="ECO:0000313" key="3">
    <source>
        <dbReference type="WBParaSite" id="ALUE_0000738601-mRNA-1"/>
    </source>
</evidence>
<keyword evidence="1" id="KW-0812">Transmembrane</keyword>
<evidence type="ECO:0000313" key="2">
    <source>
        <dbReference type="Proteomes" id="UP000036681"/>
    </source>
</evidence>
<protein>
    <submittedName>
        <fullName evidence="3">SSD domain-containing protein</fullName>
    </submittedName>
</protein>
<dbReference type="WBParaSite" id="ALUE_0000738601-mRNA-1">
    <property type="protein sequence ID" value="ALUE_0000738601-mRNA-1"/>
    <property type="gene ID" value="ALUE_0000738601"/>
</dbReference>
<keyword evidence="2" id="KW-1185">Reference proteome</keyword>
<keyword evidence="1" id="KW-1133">Transmembrane helix</keyword>
<sequence>MCVPTITEAGVAKFVSRALHSNNVQDDPSTRSYSVVTSAVFSSACLTAILLPGDSPIADFFVMSYCAFLIILYNGLMRINASIRFECAYKEMDNRELSCRRRCSHVGVVERCGDDVGGALHCTSAVPQIGLPNKGPIIPSWQRDGEVSPGIEGC</sequence>
<dbReference type="Proteomes" id="UP000036681">
    <property type="component" value="Unplaced"/>
</dbReference>
<organism evidence="2 3">
    <name type="scientific">Ascaris lumbricoides</name>
    <name type="common">Giant roundworm</name>
    <dbReference type="NCBI Taxonomy" id="6252"/>
    <lineage>
        <taxon>Eukaryota</taxon>
        <taxon>Metazoa</taxon>
        <taxon>Ecdysozoa</taxon>
        <taxon>Nematoda</taxon>
        <taxon>Chromadorea</taxon>
        <taxon>Rhabditida</taxon>
        <taxon>Spirurina</taxon>
        <taxon>Ascaridomorpha</taxon>
        <taxon>Ascaridoidea</taxon>
        <taxon>Ascarididae</taxon>
        <taxon>Ascaris</taxon>
    </lineage>
</organism>
<dbReference type="AlphaFoldDB" id="A0A0M3HWA4"/>
<proteinExistence type="predicted"/>
<feature type="transmembrane region" description="Helical" evidence="1">
    <location>
        <begin position="33"/>
        <end position="51"/>
    </location>
</feature>
<feature type="transmembrane region" description="Helical" evidence="1">
    <location>
        <begin position="57"/>
        <end position="76"/>
    </location>
</feature>
<accession>A0A0M3HWA4</accession>
<name>A0A0M3HWA4_ASCLU</name>
<reference evidence="3" key="1">
    <citation type="submission" date="2017-02" db="UniProtKB">
        <authorList>
            <consortium name="WormBaseParasite"/>
        </authorList>
    </citation>
    <scope>IDENTIFICATION</scope>
</reference>
<evidence type="ECO:0000256" key="1">
    <source>
        <dbReference type="SAM" id="Phobius"/>
    </source>
</evidence>
<keyword evidence="1" id="KW-0472">Membrane</keyword>